<dbReference type="Proteomes" id="UP000003374">
    <property type="component" value="Unassembled WGS sequence"/>
</dbReference>
<keyword evidence="3" id="KW-0862">Zinc</keyword>
<dbReference type="PANTHER" id="PTHR11562">
    <property type="entry name" value="CATION EFFLUX PROTEIN/ ZINC TRANSPORTER"/>
    <property type="match status" value="1"/>
</dbReference>
<keyword evidence="3" id="KW-0864">Zinc transport</keyword>
<dbReference type="GO" id="GO:0005886">
    <property type="term" value="C:plasma membrane"/>
    <property type="evidence" value="ECO:0007669"/>
    <property type="project" value="TreeGrafter"/>
</dbReference>
<dbReference type="RefSeq" id="WP_005004824.1">
    <property type="nucleotide sequence ID" value="NZ_CH672427.1"/>
</dbReference>
<feature type="transmembrane region" description="Helical" evidence="6">
    <location>
        <begin position="176"/>
        <end position="194"/>
    </location>
</feature>
<accession>A4BMD2</accession>
<feature type="transmembrane region" description="Helical" evidence="6">
    <location>
        <begin position="56"/>
        <end position="74"/>
    </location>
</feature>
<keyword evidence="4 6" id="KW-1133">Transmembrane helix</keyword>
<dbReference type="Gene3D" id="1.20.1510.10">
    <property type="entry name" value="Cation efflux protein transmembrane domain"/>
    <property type="match status" value="1"/>
</dbReference>
<dbReference type="InterPro" id="IPR050681">
    <property type="entry name" value="CDF/SLC30A"/>
</dbReference>
<dbReference type="eggNOG" id="COG1230">
    <property type="taxonomic scope" value="Bacteria"/>
</dbReference>
<feature type="transmembrane region" description="Helical" evidence="6">
    <location>
        <begin position="153"/>
        <end position="170"/>
    </location>
</feature>
<keyword evidence="3" id="KW-0813">Transport</keyword>
<dbReference type="EMBL" id="AAOF01000001">
    <property type="protein sequence ID" value="EAR23470.1"/>
    <property type="molecule type" value="Genomic_DNA"/>
</dbReference>
<feature type="transmembrane region" description="Helical" evidence="6">
    <location>
        <begin position="86"/>
        <end position="105"/>
    </location>
</feature>
<dbReference type="InterPro" id="IPR027469">
    <property type="entry name" value="Cation_efflux_TMD_sf"/>
</dbReference>
<feature type="domain" description="Cation efflux protein transmembrane" evidence="7">
    <location>
        <begin position="23"/>
        <end position="197"/>
    </location>
</feature>
<dbReference type="InterPro" id="IPR002524">
    <property type="entry name" value="Cation_efflux"/>
</dbReference>
<dbReference type="GO" id="GO:0005385">
    <property type="term" value="F:zinc ion transmembrane transporter activity"/>
    <property type="evidence" value="ECO:0007669"/>
    <property type="project" value="TreeGrafter"/>
</dbReference>
<organism evidence="8 9">
    <name type="scientific">Nitrococcus mobilis Nb-231</name>
    <dbReference type="NCBI Taxonomy" id="314278"/>
    <lineage>
        <taxon>Bacteria</taxon>
        <taxon>Pseudomonadati</taxon>
        <taxon>Pseudomonadota</taxon>
        <taxon>Gammaproteobacteria</taxon>
        <taxon>Chromatiales</taxon>
        <taxon>Ectothiorhodospiraceae</taxon>
        <taxon>Nitrococcus</taxon>
    </lineage>
</organism>
<feature type="transmembrane region" description="Helical" evidence="6">
    <location>
        <begin position="22"/>
        <end position="44"/>
    </location>
</feature>
<dbReference type="InterPro" id="IPR058533">
    <property type="entry name" value="Cation_efflux_TM"/>
</dbReference>
<comment type="subcellular location">
    <subcellularLocation>
        <location evidence="1">Membrane</location>
        <topology evidence="1">Multi-pass membrane protein</topology>
    </subcellularLocation>
</comment>
<proteinExistence type="predicted"/>
<dbReference type="OrthoDB" id="9799649at2"/>
<evidence type="ECO:0000256" key="2">
    <source>
        <dbReference type="ARBA" id="ARBA00022692"/>
    </source>
</evidence>
<dbReference type="PANTHER" id="PTHR11562:SF17">
    <property type="entry name" value="RE54080P-RELATED"/>
    <property type="match status" value="1"/>
</dbReference>
<keyword evidence="9" id="KW-1185">Reference proteome</keyword>
<dbReference type="HOGENOM" id="CLU_013430_8_0_6"/>
<evidence type="ECO:0000259" key="7">
    <source>
        <dbReference type="Pfam" id="PF01545"/>
    </source>
</evidence>
<evidence type="ECO:0000256" key="3">
    <source>
        <dbReference type="ARBA" id="ARBA00022906"/>
    </source>
</evidence>
<comment type="caution">
    <text evidence="8">The sequence shown here is derived from an EMBL/GenBank/DDBJ whole genome shotgun (WGS) entry which is preliminary data.</text>
</comment>
<keyword evidence="5 6" id="KW-0472">Membrane</keyword>
<sequence length="214" mass="22580">MAGCCHENDRGIIELRDRQARMLWAVLAINAVMFVVEFGAGWLASSTALLGDSLDMLGDALVYGFSLLVVARSTRWKAISAGFKGSIMAVFGIIVLLEATGKILWGSEPQALLMALVGGVALAANSVCLALLTRHRGDDVNMRSAWICSRNDLVANAGVLLAAAAVALTGSAWPDILVGVAIAVLFLRSSLGVLDDARRTYRAAPNAWSSARHG</sequence>
<reference evidence="8 9" key="1">
    <citation type="submission" date="2006-02" db="EMBL/GenBank/DDBJ databases">
        <authorList>
            <person name="Waterbury J."/>
            <person name="Ferriera S."/>
            <person name="Johnson J."/>
            <person name="Kravitz S."/>
            <person name="Halpern A."/>
            <person name="Remington K."/>
            <person name="Beeson K."/>
            <person name="Tran B."/>
            <person name="Rogers Y.-H."/>
            <person name="Friedman R."/>
            <person name="Venter J.C."/>
        </authorList>
    </citation>
    <scope>NUCLEOTIDE SEQUENCE [LARGE SCALE GENOMIC DNA]</scope>
    <source>
        <strain evidence="8 9">Nb-231</strain>
    </source>
</reference>
<dbReference type="Pfam" id="PF01545">
    <property type="entry name" value="Cation_efflux"/>
    <property type="match status" value="1"/>
</dbReference>
<dbReference type="AlphaFoldDB" id="A4BMD2"/>
<evidence type="ECO:0000256" key="6">
    <source>
        <dbReference type="SAM" id="Phobius"/>
    </source>
</evidence>
<feature type="transmembrane region" description="Helical" evidence="6">
    <location>
        <begin position="111"/>
        <end position="132"/>
    </location>
</feature>
<evidence type="ECO:0000256" key="5">
    <source>
        <dbReference type="ARBA" id="ARBA00023136"/>
    </source>
</evidence>
<evidence type="ECO:0000313" key="8">
    <source>
        <dbReference type="EMBL" id="EAR23470.1"/>
    </source>
</evidence>
<keyword evidence="3" id="KW-0406">Ion transport</keyword>
<evidence type="ECO:0000256" key="1">
    <source>
        <dbReference type="ARBA" id="ARBA00004141"/>
    </source>
</evidence>
<dbReference type="NCBIfam" id="TIGR01297">
    <property type="entry name" value="CDF"/>
    <property type="match status" value="1"/>
</dbReference>
<evidence type="ECO:0000256" key="4">
    <source>
        <dbReference type="ARBA" id="ARBA00022989"/>
    </source>
</evidence>
<gene>
    <name evidence="8" type="ORF">NB231_16658</name>
</gene>
<evidence type="ECO:0000313" key="9">
    <source>
        <dbReference type="Proteomes" id="UP000003374"/>
    </source>
</evidence>
<name>A4BMD2_9GAMM</name>
<keyword evidence="2 6" id="KW-0812">Transmembrane</keyword>
<protein>
    <submittedName>
        <fullName evidence="8">Cation efflux protein</fullName>
    </submittedName>
</protein>
<dbReference type="SUPFAM" id="SSF161111">
    <property type="entry name" value="Cation efflux protein transmembrane domain-like"/>
    <property type="match status" value="1"/>
</dbReference>
<dbReference type="STRING" id="314278.NB231_16658"/>